<protein>
    <submittedName>
        <fullName evidence="1">Uncharacterized protein</fullName>
    </submittedName>
</protein>
<name>A0AAW1MCV7_POPJA</name>
<keyword evidence="2" id="KW-1185">Reference proteome</keyword>
<organism evidence="1 2">
    <name type="scientific">Popillia japonica</name>
    <name type="common">Japanese beetle</name>
    <dbReference type="NCBI Taxonomy" id="7064"/>
    <lineage>
        <taxon>Eukaryota</taxon>
        <taxon>Metazoa</taxon>
        <taxon>Ecdysozoa</taxon>
        <taxon>Arthropoda</taxon>
        <taxon>Hexapoda</taxon>
        <taxon>Insecta</taxon>
        <taxon>Pterygota</taxon>
        <taxon>Neoptera</taxon>
        <taxon>Endopterygota</taxon>
        <taxon>Coleoptera</taxon>
        <taxon>Polyphaga</taxon>
        <taxon>Scarabaeiformia</taxon>
        <taxon>Scarabaeidae</taxon>
        <taxon>Rutelinae</taxon>
        <taxon>Popillia</taxon>
    </lineage>
</organism>
<dbReference type="AlphaFoldDB" id="A0AAW1MCV7"/>
<dbReference type="Proteomes" id="UP001458880">
    <property type="component" value="Unassembled WGS sequence"/>
</dbReference>
<reference evidence="1 2" key="1">
    <citation type="journal article" date="2024" name="BMC Genomics">
        <title>De novo assembly and annotation of Popillia japonica's genome with initial clues to its potential as an invasive pest.</title>
        <authorList>
            <person name="Cucini C."/>
            <person name="Boschi S."/>
            <person name="Funari R."/>
            <person name="Cardaioli E."/>
            <person name="Iannotti N."/>
            <person name="Marturano G."/>
            <person name="Paoli F."/>
            <person name="Bruttini M."/>
            <person name="Carapelli A."/>
            <person name="Frati F."/>
            <person name="Nardi F."/>
        </authorList>
    </citation>
    <scope>NUCLEOTIDE SEQUENCE [LARGE SCALE GENOMIC DNA]</scope>
    <source>
        <strain evidence="1">DMR45628</strain>
    </source>
</reference>
<proteinExistence type="predicted"/>
<sequence>MTTVLTLQLRGILTILDNILKRKFVYIKMSLPVKRNYVLLFGKDVYLLSGARQRKAGGNIGQLKCNEDLIKVKSLMAVWTAKYPPLAETCGGNADHHILYDPSAPGCTDGTALMIDDWTYMTKIDFP</sequence>
<comment type="caution">
    <text evidence="1">The sequence shown here is derived from an EMBL/GenBank/DDBJ whole genome shotgun (WGS) entry which is preliminary data.</text>
</comment>
<accession>A0AAW1MCV7</accession>
<evidence type="ECO:0000313" key="2">
    <source>
        <dbReference type="Proteomes" id="UP001458880"/>
    </source>
</evidence>
<evidence type="ECO:0000313" key="1">
    <source>
        <dbReference type="EMBL" id="KAK9743932.1"/>
    </source>
</evidence>
<dbReference type="EMBL" id="JASPKY010000064">
    <property type="protein sequence ID" value="KAK9743932.1"/>
    <property type="molecule type" value="Genomic_DNA"/>
</dbReference>
<gene>
    <name evidence="1" type="ORF">QE152_g8192</name>
</gene>